<feature type="compositionally biased region" description="Acidic residues" evidence="1">
    <location>
        <begin position="37"/>
        <end position="46"/>
    </location>
</feature>
<evidence type="ECO:0000313" key="3">
    <source>
        <dbReference type="Proteomes" id="UP001221898"/>
    </source>
</evidence>
<dbReference type="Proteomes" id="UP001221898">
    <property type="component" value="Unassembled WGS sequence"/>
</dbReference>
<name>A0AAD7W2Q2_9TELE</name>
<proteinExistence type="predicted"/>
<evidence type="ECO:0000313" key="2">
    <source>
        <dbReference type="EMBL" id="KAJ8377480.1"/>
    </source>
</evidence>
<keyword evidence="3" id="KW-1185">Reference proteome</keyword>
<protein>
    <submittedName>
        <fullName evidence="2">Uncharacterized protein</fullName>
    </submittedName>
</protein>
<dbReference type="EMBL" id="JAINUG010000352">
    <property type="protein sequence ID" value="KAJ8377480.1"/>
    <property type="molecule type" value="Genomic_DNA"/>
</dbReference>
<feature type="region of interest" description="Disordered" evidence="1">
    <location>
        <begin position="86"/>
        <end position="115"/>
    </location>
</feature>
<accession>A0AAD7W2Q2</accession>
<reference evidence="2" key="1">
    <citation type="journal article" date="2023" name="Science">
        <title>Genome structures resolve the early diversification of teleost fishes.</title>
        <authorList>
            <person name="Parey E."/>
            <person name="Louis A."/>
            <person name="Montfort J."/>
            <person name="Bouchez O."/>
            <person name="Roques C."/>
            <person name="Iampietro C."/>
            <person name="Lluch J."/>
            <person name="Castinel A."/>
            <person name="Donnadieu C."/>
            <person name="Desvignes T."/>
            <person name="Floi Bucao C."/>
            <person name="Jouanno E."/>
            <person name="Wen M."/>
            <person name="Mejri S."/>
            <person name="Dirks R."/>
            <person name="Jansen H."/>
            <person name="Henkel C."/>
            <person name="Chen W.J."/>
            <person name="Zahm M."/>
            <person name="Cabau C."/>
            <person name="Klopp C."/>
            <person name="Thompson A.W."/>
            <person name="Robinson-Rechavi M."/>
            <person name="Braasch I."/>
            <person name="Lecointre G."/>
            <person name="Bobe J."/>
            <person name="Postlethwait J.H."/>
            <person name="Berthelot C."/>
            <person name="Roest Crollius H."/>
            <person name="Guiguen Y."/>
        </authorList>
    </citation>
    <scope>NUCLEOTIDE SEQUENCE</scope>
    <source>
        <strain evidence="2">NC1722</strain>
    </source>
</reference>
<dbReference type="AlphaFoldDB" id="A0AAD7W2Q2"/>
<gene>
    <name evidence="2" type="ORF">AAFF_G00259910</name>
</gene>
<feature type="region of interest" description="Disordered" evidence="1">
    <location>
        <begin position="20"/>
        <end position="53"/>
    </location>
</feature>
<organism evidence="2 3">
    <name type="scientific">Aldrovandia affinis</name>
    <dbReference type="NCBI Taxonomy" id="143900"/>
    <lineage>
        <taxon>Eukaryota</taxon>
        <taxon>Metazoa</taxon>
        <taxon>Chordata</taxon>
        <taxon>Craniata</taxon>
        <taxon>Vertebrata</taxon>
        <taxon>Euteleostomi</taxon>
        <taxon>Actinopterygii</taxon>
        <taxon>Neopterygii</taxon>
        <taxon>Teleostei</taxon>
        <taxon>Notacanthiformes</taxon>
        <taxon>Halosauridae</taxon>
        <taxon>Aldrovandia</taxon>
    </lineage>
</organism>
<sequence length="115" mass="12477">MSPKARLASRMLMAERMAGALVHHQAHHRVPQQGDQQDGDDGDEEEHLQGQADALHVVLGTGGRRRPAAEGEVLRGAFGHVAVRSGMPVRKVQKPRDEDAEGSVGFPRVHRGHVS</sequence>
<comment type="caution">
    <text evidence="2">The sequence shown here is derived from an EMBL/GenBank/DDBJ whole genome shotgun (WGS) entry which is preliminary data.</text>
</comment>
<evidence type="ECO:0000256" key="1">
    <source>
        <dbReference type="SAM" id="MobiDB-lite"/>
    </source>
</evidence>